<dbReference type="Pfam" id="PF07589">
    <property type="entry name" value="PEP-CTERM"/>
    <property type="match status" value="1"/>
</dbReference>
<dbReference type="NCBIfam" id="TIGR02595">
    <property type="entry name" value="PEP_CTERM"/>
    <property type="match status" value="1"/>
</dbReference>
<dbReference type="EMBL" id="CP019791">
    <property type="protein sequence ID" value="AQT69107.1"/>
    <property type="molecule type" value="Genomic_DNA"/>
</dbReference>
<sequence length="312" mass="32986" precursor="true">MKKFIMLLVLCACAAGVNAGTVAYWRFEDGVPGEQVQHGADPAQFSADISDVSGNGNHLSVWETQGGGSFGYRADVPYSTVPGTGAANDLSVKNTGGFPGMFTQTGSQISTMAPGTFTIEASFKIENGNYRTIIGRDSYGTVSDNSALAALYLQATPDNALAIKYSDVSGFWHEAVSENAIFESFDFGSDPTGSNVPWYSVSAVSDGSTLSLYLREAGAGVWDLIAETDIAASGSEDTALTAGAGDGGDWDAGNWTVARGLYDGWHGDRAWGFVDEVRISDEALSQSEFLVPEPATLALMGLGYMTLLRRRK</sequence>
<dbReference type="SUPFAM" id="SSF49899">
    <property type="entry name" value="Concanavalin A-like lectins/glucanases"/>
    <property type="match status" value="1"/>
</dbReference>
<dbReference type="STRING" id="1936003.STSP2_02294"/>
<proteinExistence type="predicted"/>
<gene>
    <name evidence="3" type="ORF">STSP2_02294</name>
</gene>
<accession>A0A1U9NMT0</accession>
<name>A0A1U9NMT0_9BACT</name>
<dbReference type="Gene3D" id="2.60.120.200">
    <property type="match status" value="1"/>
</dbReference>
<keyword evidence="4" id="KW-1185">Reference proteome</keyword>
<reference evidence="4" key="1">
    <citation type="submission" date="2017-02" db="EMBL/GenBank/DDBJ databases">
        <title>Comparative genomics and description of representatives of a novel lineage of planctomycetes thriving in anoxic sediments.</title>
        <authorList>
            <person name="Spring S."/>
            <person name="Bunk B."/>
            <person name="Sproer C."/>
        </authorList>
    </citation>
    <scope>NUCLEOTIDE SEQUENCE [LARGE SCALE GENOMIC DNA]</scope>
    <source>
        <strain evidence="4">ST-NAGAB-D1</strain>
    </source>
</reference>
<dbReference type="InterPro" id="IPR013320">
    <property type="entry name" value="ConA-like_dom_sf"/>
</dbReference>
<evidence type="ECO:0000256" key="1">
    <source>
        <dbReference type="SAM" id="SignalP"/>
    </source>
</evidence>
<dbReference type="KEGG" id="alus:STSP2_02294"/>
<feature type="signal peptide" evidence="1">
    <location>
        <begin position="1"/>
        <end position="19"/>
    </location>
</feature>
<dbReference type="OrthoDB" id="267919at2"/>
<dbReference type="InterPro" id="IPR013424">
    <property type="entry name" value="Ice-binding_C"/>
</dbReference>
<dbReference type="AlphaFoldDB" id="A0A1U9NMT0"/>
<protein>
    <recommendedName>
        <fullName evidence="2">Ice-binding protein C-terminal domain-containing protein</fullName>
    </recommendedName>
</protein>
<evidence type="ECO:0000313" key="4">
    <source>
        <dbReference type="Proteomes" id="UP000189674"/>
    </source>
</evidence>
<feature type="chain" id="PRO_5013138080" description="Ice-binding protein C-terminal domain-containing protein" evidence="1">
    <location>
        <begin position="20"/>
        <end position="312"/>
    </location>
</feature>
<evidence type="ECO:0000313" key="3">
    <source>
        <dbReference type="EMBL" id="AQT69107.1"/>
    </source>
</evidence>
<organism evidence="3 4">
    <name type="scientific">Anaerohalosphaera lusitana</name>
    <dbReference type="NCBI Taxonomy" id="1936003"/>
    <lineage>
        <taxon>Bacteria</taxon>
        <taxon>Pseudomonadati</taxon>
        <taxon>Planctomycetota</taxon>
        <taxon>Phycisphaerae</taxon>
        <taxon>Sedimentisphaerales</taxon>
        <taxon>Anaerohalosphaeraceae</taxon>
        <taxon>Anaerohalosphaera</taxon>
    </lineage>
</organism>
<dbReference type="Proteomes" id="UP000189674">
    <property type="component" value="Chromosome"/>
</dbReference>
<keyword evidence="1" id="KW-0732">Signal</keyword>
<evidence type="ECO:0000259" key="2">
    <source>
        <dbReference type="Pfam" id="PF07589"/>
    </source>
</evidence>
<feature type="domain" description="Ice-binding protein C-terminal" evidence="2">
    <location>
        <begin position="291"/>
        <end position="312"/>
    </location>
</feature>